<gene>
    <name evidence="2" type="ORF">CUROG_01280</name>
</gene>
<evidence type="ECO:0000313" key="2">
    <source>
        <dbReference type="EMBL" id="QFQ01656.1"/>
    </source>
</evidence>
<accession>A0A5J6Z3P7</accession>
<evidence type="ECO:0000256" key="1">
    <source>
        <dbReference type="SAM" id="MobiDB-lite"/>
    </source>
</evidence>
<evidence type="ECO:0000313" key="3">
    <source>
        <dbReference type="Proteomes" id="UP000326711"/>
    </source>
</evidence>
<feature type="region of interest" description="Disordered" evidence="1">
    <location>
        <begin position="94"/>
        <end position="124"/>
    </location>
</feature>
<keyword evidence="3" id="KW-1185">Reference proteome</keyword>
<reference evidence="3" key="1">
    <citation type="submission" date="2019-10" db="EMBL/GenBank/DDBJ databases">
        <title>Complete genome sequence of Corynebacterium urogenitalis DSM 108747, isolated from the genital tract of a cow.</title>
        <authorList>
            <person name="Ruckert C."/>
            <person name="Ballas P."/>
            <person name="Wagener K."/>
            <person name="Drillich M."/>
            <person name="Kaempfer P."/>
            <person name="Busse H.-J."/>
            <person name="Ehling-Schulz M."/>
        </authorList>
    </citation>
    <scope>NUCLEOTIDE SEQUENCE [LARGE SCALE GENOMIC DNA]</scope>
    <source>
        <strain evidence="3">LMM 1652</strain>
    </source>
</reference>
<protein>
    <submittedName>
        <fullName evidence="2">Uncharacterized protein</fullName>
    </submittedName>
</protein>
<organism evidence="2 3">
    <name type="scientific">Corynebacterium urogenitale</name>
    <dbReference type="NCBI Taxonomy" id="2487892"/>
    <lineage>
        <taxon>Bacteria</taxon>
        <taxon>Bacillati</taxon>
        <taxon>Actinomycetota</taxon>
        <taxon>Actinomycetes</taxon>
        <taxon>Mycobacteriales</taxon>
        <taxon>Corynebacteriaceae</taxon>
        <taxon>Corynebacterium</taxon>
    </lineage>
</organism>
<dbReference type="RefSeq" id="WP_151902129.1">
    <property type="nucleotide sequence ID" value="NZ_CP045032.1"/>
</dbReference>
<feature type="compositionally biased region" description="Polar residues" evidence="1">
    <location>
        <begin position="114"/>
        <end position="124"/>
    </location>
</feature>
<proteinExistence type="predicted"/>
<dbReference type="AlphaFoldDB" id="A0A5J6Z3P7"/>
<sequence length="124" mass="13389">MFFTDTLTALGQFTVEPEPIQTRLHTVGKHVSTVLEACAELERTPMPALPGGQFDRAWHEAVGHLGAVADSHGRATSGTVNSIGKYLVAVNSADRLDGSHQMPNQFPSDHPQSEHAQQQLPVLP</sequence>
<dbReference type="EMBL" id="CP045032">
    <property type="protein sequence ID" value="QFQ01656.1"/>
    <property type="molecule type" value="Genomic_DNA"/>
</dbReference>
<name>A0A5J6Z3P7_9CORY</name>
<dbReference type="Proteomes" id="UP000326711">
    <property type="component" value="Chromosome"/>
</dbReference>
<dbReference type="KEGG" id="cuo:CUROG_01280"/>